<dbReference type="Proteomes" id="UP001142489">
    <property type="component" value="Unassembled WGS sequence"/>
</dbReference>
<evidence type="ECO:0000256" key="3">
    <source>
        <dbReference type="ARBA" id="ARBA00023121"/>
    </source>
</evidence>
<comment type="function">
    <text evidence="4">May be involved in the intracellular transport of sterols or other lipids. May bind cholesterol or other sterols.</text>
</comment>
<dbReference type="PANTHER" id="PTHR46374:SF2">
    <property type="entry name" value="STAR-RELATED LIPID TRANSFER PROTEIN 6"/>
    <property type="match status" value="1"/>
</dbReference>
<keyword evidence="1" id="KW-0813">Transport</keyword>
<gene>
    <name evidence="7" type="ORF">JRQ81_013168</name>
</gene>
<dbReference type="AlphaFoldDB" id="A0A9Q0XZB4"/>
<evidence type="ECO:0000256" key="4">
    <source>
        <dbReference type="ARBA" id="ARBA00024750"/>
    </source>
</evidence>
<dbReference type="GO" id="GO:0008289">
    <property type="term" value="F:lipid binding"/>
    <property type="evidence" value="ECO:0007669"/>
    <property type="project" value="UniProtKB-KW"/>
</dbReference>
<dbReference type="InterPro" id="IPR023393">
    <property type="entry name" value="START-like_dom_sf"/>
</dbReference>
<dbReference type="SUPFAM" id="SSF55961">
    <property type="entry name" value="Bet v1-like"/>
    <property type="match status" value="1"/>
</dbReference>
<proteinExistence type="predicted"/>
<keyword evidence="2" id="KW-0445">Lipid transport</keyword>
<evidence type="ECO:0000256" key="5">
    <source>
        <dbReference type="SAM" id="MobiDB-lite"/>
    </source>
</evidence>
<dbReference type="PROSITE" id="PS50848">
    <property type="entry name" value="START"/>
    <property type="match status" value="1"/>
</dbReference>
<evidence type="ECO:0000313" key="7">
    <source>
        <dbReference type="EMBL" id="KAJ7335227.1"/>
    </source>
</evidence>
<dbReference type="InterPro" id="IPR043556">
    <property type="entry name" value="StARD5/6"/>
</dbReference>
<dbReference type="Pfam" id="PF01852">
    <property type="entry name" value="START"/>
    <property type="match status" value="1"/>
</dbReference>
<protein>
    <recommendedName>
        <fullName evidence="6">START domain-containing protein</fullName>
    </recommendedName>
</protein>
<feature type="domain" description="START" evidence="6">
    <location>
        <begin position="88"/>
        <end position="197"/>
    </location>
</feature>
<name>A0A9Q0XZB4_9SAUR</name>
<evidence type="ECO:0000259" key="6">
    <source>
        <dbReference type="PROSITE" id="PS50848"/>
    </source>
</evidence>
<dbReference type="OrthoDB" id="196858at2759"/>
<dbReference type="Gene3D" id="3.30.530.20">
    <property type="match status" value="1"/>
</dbReference>
<organism evidence="7 8">
    <name type="scientific">Phrynocephalus forsythii</name>
    <dbReference type="NCBI Taxonomy" id="171643"/>
    <lineage>
        <taxon>Eukaryota</taxon>
        <taxon>Metazoa</taxon>
        <taxon>Chordata</taxon>
        <taxon>Craniata</taxon>
        <taxon>Vertebrata</taxon>
        <taxon>Euteleostomi</taxon>
        <taxon>Lepidosauria</taxon>
        <taxon>Squamata</taxon>
        <taxon>Bifurcata</taxon>
        <taxon>Unidentata</taxon>
        <taxon>Episquamata</taxon>
        <taxon>Toxicofera</taxon>
        <taxon>Iguania</taxon>
        <taxon>Acrodonta</taxon>
        <taxon>Agamidae</taxon>
        <taxon>Agaminae</taxon>
        <taxon>Phrynocephalus</taxon>
    </lineage>
</organism>
<evidence type="ECO:0000256" key="1">
    <source>
        <dbReference type="ARBA" id="ARBA00022448"/>
    </source>
</evidence>
<feature type="region of interest" description="Disordered" evidence="5">
    <location>
        <begin position="37"/>
        <end position="71"/>
    </location>
</feature>
<keyword evidence="3" id="KW-0446">Lipid-binding</keyword>
<dbReference type="EMBL" id="JAPFRF010000004">
    <property type="protein sequence ID" value="KAJ7335227.1"/>
    <property type="molecule type" value="Genomic_DNA"/>
</dbReference>
<comment type="caution">
    <text evidence="7">The sequence shown here is derived from an EMBL/GenBank/DDBJ whole genome shotgun (WGS) entry which is preliminary data.</text>
</comment>
<keyword evidence="8" id="KW-1185">Reference proteome</keyword>
<sequence>MLGRWPGKLKTTLFQNGAGEQLRMLGRLPGLFPGRGSILSSLPRPNVPETTTPGLPRGRKHHNATEPHRPLLLSRGSCGEEKGWMMPQAAPKMDYKKTADEVCKKVLSYVQEDTAGWKVIKRTKHISVVAKPSEDFCGTLYRAEAQIEVPAENLFPFIYLPEYREKWDKAVQSYKLVETIDQVIQTLSFFTVLHTVTALAWYPQGTLSTCCT</sequence>
<reference evidence="7" key="1">
    <citation type="journal article" date="2023" name="DNA Res.">
        <title>Chromosome-level genome assembly of Phrynocephalus forsythii using third-generation DNA sequencing and Hi-C analysis.</title>
        <authorList>
            <person name="Qi Y."/>
            <person name="Zhao W."/>
            <person name="Zhao Y."/>
            <person name="Niu C."/>
            <person name="Cao S."/>
            <person name="Zhang Y."/>
        </authorList>
    </citation>
    <scope>NUCLEOTIDE SEQUENCE</scope>
    <source>
        <tissue evidence="7">Muscle</tissue>
    </source>
</reference>
<evidence type="ECO:0000256" key="2">
    <source>
        <dbReference type="ARBA" id="ARBA00023055"/>
    </source>
</evidence>
<dbReference type="PANTHER" id="PTHR46374">
    <property type="entry name" value="PROTEIN CBG07384"/>
    <property type="match status" value="1"/>
</dbReference>
<dbReference type="InterPro" id="IPR002913">
    <property type="entry name" value="START_lipid-bd_dom"/>
</dbReference>
<accession>A0A9Q0XZB4</accession>
<evidence type="ECO:0000313" key="8">
    <source>
        <dbReference type="Proteomes" id="UP001142489"/>
    </source>
</evidence>
<dbReference type="GO" id="GO:0006869">
    <property type="term" value="P:lipid transport"/>
    <property type="evidence" value="ECO:0007669"/>
    <property type="project" value="UniProtKB-KW"/>
</dbReference>